<dbReference type="Pfam" id="PF25917">
    <property type="entry name" value="BSH_RND"/>
    <property type="match status" value="1"/>
</dbReference>
<comment type="similarity">
    <text evidence="1">Belongs to the membrane fusion protein (MFP) (TC 8.A.1) family.</text>
</comment>
<evidence type="ECO:0000259" key="3">
    <source>
        <dbReference type="Pfam" id="PF25917"/>
    </source>
</evidence>
<dbReference type="Pfam" id="PF25954">
    <property type="entry name" value="Beta-barrel_RND_2"/>
    <property type="match status" value="1"/>
</dbReference>
<dbReference type="Proteomes" id="UP000548326">
    <property type="component" value="Unassembled WGS sequence"/>
</dbReference>
<dbReference type="Gene3D" id="2.40.50.100">
    <property type="match status" value="1"/>
</dbReference>
<name>A0A841JG76_9SPHI</name>
<proteinExistence type="inferred from homology"/>
<protein>
    <submittedName>
        <fullName evidence="5">Cobalt-zinc-cadmium efflux system membrane fusion protein</fullName>
    </submittedName>
</protein>
<evidence type="ECO:0000256" key="2">
    <source>
        <dbReference type="ARBA" id="ARBA00022448"/>
    </source>
</evidence>
<gene>
    <name evidence="5" type="ORF">HDF22_004298</name>
</gene>
<dbReference type="GO" id="GO:0016020">
    <property type="term" value="C:membrane"/>
    <property type="evidence" value="ECO:0007669"/>
    <property type="project" value="InterPro"/>
</dbReference>
<sequence length="402" mass="43226">MQIQKYKYIIPALIIISVGTLAAYSGGSPKKENDSPQVLTNVRSTKPDNITLTEAQMKNVGIEIGPIAQKNLDAVIKANGQLAVPPQNRADVSILSGGVISRISVLEGQQVKRGQVLATISNQDLIKIQQDYLAAKSNFTYVQAEFNRQRQLQDAGAGTGKSFQSAQATYNAEFSRIKAFESQLRQLNITPGRINNGNIVSGFPVVSPITGTVGKISANTGAFVQPGTSIMEVVDNSKIHCDLTVFEKDLMQVKLGQKVNFQLTNQGDMMITGKINGINKSFENESKGVIVHAEIDNRQHKNLIPGMYVTALISVGSHPVPAVPVEAVIRSGGRQYIYIVASEEAGPNKTSFAFKKAEVATGVMELGYIEIKPMTSLPANAKAALKGAFYLESKAEGGSDDD</sequence>
<dbReference type="Gene3D" id="2.40.420.20">
    <property type="match status" value="1"/>
</dbReference>
<dbReference type="GO" id="GO:0030313">
    <property type="term" value="C:cell envelope"/>
    <property type="evidence" value="ECO:0007669"/>
    <property type="project" value="TreeGrafter"/>
</dbReference>
<evidence type="ECO:0000259" key="4">
    <source>
        <dbReference type="Pfam" id="PF25954"/>
    </source>
</evidence>
<dbReference type="AlphaFoldDB" id="A0A841JG76"/>
<dbReference type="InterPro" id="IPR058792">
    <property type="entry name" value="Beta-barrel_RND_2"/>
</dbReference>
<dbReference type="GO" id="GO:0060003">
    <property type="term" value="P:copper ion export"/>
    <property type="evidence" value="ECO:0007669"/>
    <property type="project" value="TreeGrafter"/>
</dbReference>
<dbReference type="PANTHER" id="PTHR30097">
    <property type="entry name" value="CATION EFFLUX SYSTEM PROTEIN CUSB"/>
    <property type="match status" value="1"/>
</dbReference>
<dbReference type="NCBIfam" id="TIGR01730">
    <property type="entry name" value="RND_mfp"/>
    <property type="match status" value="1"/>
</dbReference>
<dbReference type="InterPro" id="IPR051909">
    <property type="entry name" value="MFP_Cation_Efflux"/>
</dbReference>
<evidence type="ECO:0000256" key="1">
    <source>
        <dbReference type="ARBA" id="ARBA00009477"/>
    </source>
</evidence>
<evidence type="ECO:0000313" key="5">
    <source>
        <dbReference type="EMBL" id="MBB6130159.1"/>
    </source>
</evidence>
<feature type="domain" description="CusB-like beta-barrel" evidence="4">
    <location>
        <begin position="243"/>
        <end position="312"/>
    </location>
</feature>
<comment type="caution">
    <text evidence="5">The sequence shown here is derived from an EMBL/GenBank/DDBJ whole genome shotgun (WGS) entry which is preliminary data.</text>
</comment>
<organism evidence="5 6">
    <name type="scientific">Mucilaginibacter lappiensis</name>
    <dbReference type="NCBI Taxonomy" id="354630"/>
    <lineage>
        <taxon>Bacteria</taxon>
        <taxon>Pseudomonadati</taxon>
        <taxon>Bacteroidota</taxon>
        <taxon>Sphingobacteriia</taxon>
        <taxon>Sphingobacteriales</taxon>
        <taxon>Sphingobacteriaceae</taxon>
        <taxon>Mucilaginibacter</taxon>
    </lineage>
</organism>
<accession>A0A841JG76</accession>
<dbReference type="Gene3D" id="2.40.30.170">
    <property type="match status" value="1"/>
</dbReference>
<dbReference type="SUPFAM" id="SSF111369">
    <property type="entry name" value="HlyD-like secretion proteins"/>
    <property type="match status" value="1"/>
</dbReference>
<dbReference type="InterPro" id="IPR006143">
    <property type="entry name" value="RND_pump_MFP"/>
</dbReference>
<dbReference type="RefSeq" id="WP_183589055.1">
    <property type="nucleotide sequence ID" value="NZ_JACHCA010000013.1"/>
</dbReference>
<reference evidence="5 6" key="1">
    <citation type="submission" date="2020-08" db="EMBL/GenBank/DDBJ databases">
        <title>Genomic Encyclopedia of Type Strains, Phase IV (KMG-V): Genome sequencing to study the core and pangenomes of soil and plant-associated prokaryotes.</title>
        <authorList>
            <person name="Whitman W."/>
        </authorList>
    </citation>
    <scope>NUCLEOTIDE SEQUENCE [LARGE SCALE GENOMIC DNA]</scope>
    <source>
        <strain evidence="5 6">MP601</strain>
    </source>
</reference>
<evidence type="ECO:0000313" key="6">
    <source>
        <dbReference type="Proteomes" id="UP000548326"/>
    </source>
</evidence>
<dbReference type="GO" id="GO:0022857">
    <property type="term" value="F:transmembrane transporter activity"/>
    <property type="evidence" value="ECO:0007669"/>
    <property type="project" value="InterPro"/>
</dbReference>
<dbReference type="EMBL" id="JACHCA010000013">
    <property type="protein sequence ID" value="MBB6130159.1"/>
    <property type="molecule type" value="Genomic_DNA"/>
</dbReference>
<keyword evidence="2" id="KW-0813">Transport</keyword>
<dbReference type="GO" id="GO:0015679">
    <property type="term" value="P:plasma membrane copper ion transport"/>
    <property type="evidence" value="ECO:0007669"/>
    <property type="project" value="TreeGrafter"/>
</dbReference>
<feature type="domain" description="Multidrug resistance protein MdtA-like barrel-sandwich hybrid" evidence="3">
    <location>
        <begin position="94"/>
        <end position="234"/>
    </location>
</feature>
<dbReference type="PANTHER" id="PTHR30097:SF4">
    <property type="entry name" value="SLR6042 PROTEIN"/>
    <property type="match status" value="1"/>
</dbReference>
<dbReference type="InterPro" id="IPR058625">
    <property type="entry name" value="MdtA-like_BSH"/>
</dbReference>